<evidence type="ECO:0000313" key="1">
    <source>
        <dbReference type="EMBL" id="MPN58866.1"/>
    </source>
</evidence>
<accession>A0A645J5Y4</accession>
<protein>
    <submittedName>
        <fullName evidence="1">Uncharacterized protein</fullName>
    </submittedName>
</protein>
<name>A0A645J5Y4_9ZZZZ</name>
<organism evidence="1">
    <name type="scientific">bioreactor metagenome</name>
    <dbReference type="NCBI Taxonomy" id="1076179"/>
    <lineage>
        <taxon>unclassified sequences</taxon>
        <taxon>metagenomes</taxon>
        <taxon>ecological metagenomes</taxon>
    </lineage>
</organism>
<reference evidence="1" key="1">
    <citation type="submission" date="2019-08" db="EMBL/GenBank/DDBJ databases">
        <authorList>
            <person name="Kucharzyk K."/>
            <person name="Murdoch R.W."/>
            <person name="Higgins S."/>
            <person name="Loffler F."/>
        </authorList>
    </citation>
    <scope>NUCLEOTIDE SEQUENCE</scope>
</reference>
<dbReference type="AlphaFoldDB" id="A0A645J5Y4"/>
<comment type="caution">
    <text evidence="1">The sequence shown here is derived from an EMBL/GenBank/DDBJ whole genome shotgun (WGS) entry which is preliminary data.</text>
</comment>
<sequence>MNRLGVAFRNGENRLPDHAFQDAVCNFNGGFPRNGRQLRILLRRNAYDGKIGRPALDGGDFFLIGCKVDGICRKSADNVAEKAGAQHNASGFFHLCFYFCGHSQLKVITAQCNFILTRFQQNSFQGGNR</sequence>
<gene>
    <name evidence="1" type="ORF">SDC9_206582</name>
</gene>
<proteinExistence type="predicted"/>
<dbReference type="EMBL" id="VSSQ01132149">
    <property type="protein sequence ID" value="MPN58866.1"/>
    <property type="molecule type" value="Genomic_DNA"/>
</dbReference>